<keyword evidence="2" id="KW-1185">Reference proteome</keyword>
<protein>
    <submittedName>
        <fullName evidence="1">Uncharacterized protein</fullName>
    </submittedName>
</protein>
<gene>
    <name evidence="1" type="ORF">M9H77_20859</name>
</gene>
<name>A0ACC0ALR3_CATRO</name>
<comment type="caution">
    <text evidence="1">The sequence shown here is derived from an EMBL/GenBank/DDBJ whole genome shotgun (WGS) entry which is preliminary data.</text>
</comment>
<reference evidence="2" key="1">
    <citation type="journal article" date="2023" name="Nat. Plants">
        <title>Single-cell RNA sequencing provides a high-resolution roadmap for understanding the multicellular compartmentation of specialized metabolism.</title>
        <authorList>
            <person name="Sun S."/>
            <person name="Shen X."/>
            <person name="Li Y."/>
            <person name="Li Y."/>
            <person name="Wang S."/>
            <person name="Li R."/>
            <person name="Zhang H."/>
            <person name="Shen G."/>
            <person name="Guo B."/>
            <person name="Wei J."/>
            <person name="Xu J."/>
            <person name="St-Pierre B."/>
            <person name="Chen S."/>
            <person name="Sun C."/>
        </authorList>
    </citation>
    <scope>NUCLEOTIDE SEQUENCE [LARGE SCALE GENOMIC DNA]</scope>
</reference>
<organism evidence="1 2">
    <name type="scientific">Catharanthus roseus</name>
    <name type="common">Madagascar periwinkle</name>
    <name type="synonym">Vinca rosea</name>
    <dbReference type="NCBI Taxonomy" id="4058"/>
    <lineage>
        <taxon>Eukaryota</taxon>
        <taxon>Viridiplantae</taxon>
        <taxon>Streptophyta</taxon>
        <taxon>Embryophyta</taxon>
        <taxon>Tracheophyta</taxon>
        <taxon>Spermatophyta</taxon>
        <taxon>Magnoliopsida</taxon>
        <taxon>eudicotyledons</taxon>
        <taxon>Gunneridae</taxon>
        <taxon>Pentapetalae</taxon>
        <taxon>asterids</taxon>
        <taxon>lamiids</taxon>
        <taxon>Gentianales</taxon>
        <taxon>Apocynaceae</taxon>
        <taxon>Rauvolfioideae</taxon>
        <taxon>Vinceae</taxon>
        <taxon>Catharanthinae</taxon>
        <taxon>Catharanthus</taxon>
    </lineage>
</organism>
<dbReference type="EMBL" id="CM044705">
    <property type="protein sequence ID" value="KAI5661536.1"/>
    <property type="molecule type" value="Genomic_DNA"/>
</dbReference>
<dbReference type="Proteomes" id="UP001060085">
    <property type="component" value="Linkage Group LG05"/>
</dbReference>
<proteinExistence type="predicted"/>
<sequence>MEICSVFGSGFHHTLTSPSPSAAASSSSAVPLSSTTIRAINNFDFTATVTSTTIAPLKLDETHKGPTKSSPNLRTVFRKTKQSAIFYIQESSDLESALSRSGGILRVQDLNVILRHFGKLNRWKELSQLFDWMQQNEKTNIASYSSYIKFVGKSLSPLKALDIYSSIRDEATRTNVSVCNSILSCMVRSGKFESSLKMFHQMKRDGLKPDIVTYSTLLVGCVKVKDGYSKALELVKELKYNGLSMDSVIYGTLLSVCASNNQCAEAERYFEEMKSEGHSPNVFHYSSLLNAYAVHGNYKKAENLIQDMRSAGLELNKVILTTLLKVYVRSDLFEKSRVLLNELENLGYAADEMPYCILMDGLVKSGQTLEAKSVFDDMMKKKVRTDGYSYSIMISAFCHVGLLQEAKQLISDYEANYQKYDVVILNSMLCAYCRAGEMDNVMKMMKKMDELAISPDWNTFHILIKYFCSEKLYILAYRTMEDMHKKGHQVEEELCCTLMFHLGKTGAYGEAFSVYNMLRYSKRTMNKSLHEKLLHILVRGRLLKEAYVIVKDNGGLISPSAIKKFATSFMQSGNINLVNDVIKTIHSFGFKINQELFHSAVSRYLEETQKKDLLLQLLQWMPGQGYFVDSSTRNLILKNAHLFGRQTIAELLSKQHIVSKTVKKPQQAQVVKKKREFR</sequence>
<evidence type="ECO:0000313" key="1">
    <source>
        <dbReference type="EMBL" id="KAI5661536.1"/>
    </source>
</evidence>
<evidence type="ECO:0000313" key="2">
    <source>
        <dbReference type="Proteomes" id="UP001060085"/>
    </source>
</evidence>
<accession>A0ACC0ALR3</accession>